<evidence type="ECO:0000256" key="1">
    <source>
        <dbReference type="ARBA" id="ARBA00022553"/>
    </source>
</evidence>
<evidence type="ECO:0000259" key="4">
    <source>
        <dbReference type="PROSITE" id="PS50110"/>
    </source>
</evidence>
<dbReference type="AlphaFoldDB" id="A0A975GIP8"/>
<dbReference type="EMBL" id="CP061799">
    <property type="protein sequence ID" value="QTA82589.1"/>
    <property type="molecule type" value="Genomic_DNA"/>
</dbReference>
<gene>
    <name evidence="5" type="ORF">dnl_49660</name>
</gene>
<dbReference type="PANTHER" id="PTHR44591">
    <property type="entry name" value="STRESS RESPONSE REGULATOR PROTEIN 1"/>
    <property type="match status" value="1"/>
</dbReference>
<organism evidence="5 6">
    <name type="scientific">Desulfonema limicola</name>
    <dbReference type="NCBI Taxonomy" id="45656"/>
    <lineage>
        <taxon>Bacteria</taxon>
        <taxon>Pseudomonadati</taxon>
        <taxon>Thermodesulfobacteriota</taxon>
        <taxon>Desulfobacteria</taxon>
        <taxon>Desulfobacterales</taxon>
        <taxon>Desulfococcaceae</taxon>
        <taxon>Desulfonema</taxon>
    </lineage>
</organism>
<dbReference type="Proteomes" id="UP000663720">
    <property type="component" value="Chromosome"/>
</dbReference>
<dbReference type="GO" id="GO:0000160">
    <property type="term" value="P:phosphorelay signal transduction system"/>
    <property type="evidence" value="ECO:0007669"/>
    <property type="project" value="InterPro"/>
</dbReference>
<evidence type="ECO:0000256" key="2">
    <source>
        <dbReference type="PROSITE-ProRule" id="PRU00169"/>
    </source>
</evidence>
<proteinExistence type="predicted"/>
<evidence type="ECO:0000313" key="5">
    <source>
        <dbReference type="EMBL" id="QTA82589.1"/>
    </source>
</evidence>
<dbReference type="Pfam" id="PF00072">
    <property type="entry name" value="Response_reg"/>
    <property type="match status" value="1"/>
</dbReference>
<name>A0A975GIP8_9BACT</name>
<dbReference type="RefSeq" id="WP_207688501.1">
    <property type="nucleotide sequence ID" value="NZ_CP061799.1"/>
</dbReference>
<dbReference type="SUPFAM" id="SSF52172">
    <property type="entry name" value="CheY-like"/>
    <property type="match status" value="1"/>
</dbReference>
<feature type="region of interest" description="Disordered" evidence="3">
    <location>
        <begin position="137"/>
        <end position="156"/>
    </location>
</feature>
<sequence length="156" mass="17352">MKKQVILIVDDELDMRLFLSTLFETSGYKTLVARNGNEGIKAAGKSPPDLIMLDVMMPGEGGVFMYQQLRTSEILKDIPVIMLSAIAKKTFSHYLNMLNARLGGVIPLPDAYMEKPPEAEALLHAVKNILTRTKEKTKCTNQTNGTGVRKKRSLQT</sequence>
<evidence type="ECO:0000313" key="6">
    <source>
        <dbReference type="Proteomes" id="UP000663720"/>
    </source>
</evidence>
<feature type="modified residue" description="4-aspartylphosphate" evidence="2">
    <location>
        <position position="54"/>
    </location>
</feature>
<feature type="domain" description="Response regulatory" evidence="4">
    <location>
        <begin position="5"/>
        <end position="130"/>
    </location>
</feature>
<keyword evidence="6" id="KW-1185">Reference proteome</keyword>
<dbReference type="InterPro" id="IPR050595">
    <property type="entry name" value="Bact_response_regulator"/>
</dbReference>
<dbReference type="SMART" id="SM00448">
    <property type="entry name" value="REC"/>
    <property type="match status" value="1"/>
</dbReference>
<evidence type="ECO:0000256" key="3">
    <source>
        <dbReference type="SAM" id="MobiDB-lite"/>
    </source>
</evidence>
<dbReference type="InterPro" id="IPR011006">
    <property type="entry name" value="CheY-like_superfamily"/>
</dbReference>
<protein>
    <submittedName>
        <fullName evidence="5">Signal transduction response regulator, receiver domain</fullName>
    </submittedName>
</protein>
<reference evidence="5" key="1">
    <citation type="journal article" date="2021" name="Microb. Physiol.">
        <title>Proteogenomic Insights into the Physiology of Marine, Sulfate-Reducing, Filamentous Desulfonema limicola and Desulfonema magnum.</title>
        <authorList>
            <person name="Schnaars V."/>
            <person name="Wohlbrand L."/>
            <person name="Scheve S."/>
            <person name="Hinrichs C."/>
            <person name="Reinhardt R."/>
            <person name="Rabus R."/>
        </authorList>
    </citation>
    <scope>NUCLEOTIDE SEQUENCE</scope>
    <source>
        <strain evidence="5">5ac10</strain>
    </source>
</reference>
<dbReference type="KEGG" id="dli:dnl_49660"/>
<dbReference type="Gene3D" id="3.40.50.2300">
    <property type="match status" value="1"/>
</dbReference>
<accession>A0A975GIP8</accession>
<dbReference type="InterPro" id="IPR001789">
    <property type="entry name" value="Sig_transdc_resp-reg_receiver"/>
</dbReference>
<dbReference type="PANTHER" id="PTHR44591:SF3">
    <property type="entry name" value="RESPONSE REGULATORY DOMAIN-CONTAINING PROTEIN"/>
    <property type="match status" value="1"/>
</dbReference>
<keyword evidence="1 2" id="KW-0597">Phosphoprotein</keyword>
<dbReference type="PROSITE" id="PS50110">
    <property type="entry name" value="RESPONSE_REGULATORY"/>
    <property type="match status" value="1"/>
</dbReference>